<gene>
    <name evidence="14" type="ORF">SAMN05216456_0803</name>
</gene>
<accession>A0A1I7N4Q5</accession>
<feature type="signal peptide" evidence="12">
    <location>
        <begin position="1"/>
        <end position="25"/>
    </location>
</feature>
<feature type="transmembrane region" description="Helical" evidence="11">
    <location>
        <begin position="262"/>
        <end position="280"/>
    </location>
</feature>
<keyword evidence="8 11" id="KW-0472">Membrane</keyword>
<sequence>MKKHSFILAAAALVAGLAMAPAAQAAEAGMQPERQAWSFGGIFGTYDTNQLQRGFQVFREVCASCHGAHLIAFRNLMEPGGPEFSEAQVRALAAEYEVADITADGGVRPAVPADRWPSPFANDQEARDANGGSMPPDFSVLAKARGVKDPFPTWVFNYFTGYQEGGPDYIHALLTGYHAEVPETAPHGEDGTPFQLPEGKYYNDYFPGHAIGMAPPLADGVIDYADGENGVSVPETLDQYSTDVSAFMMWMAEPHLVSRKQTGFVVLIFLVVFAGLMWGTKRKLWAGIEH</sequence>
<feature type="region of interest" description="Disordered" evidence="10">
    <location>
        <begin position="112"/>
        <end position="133"/>
    </location>
</feature>
<dbReference type="SUPFAM" id="SSF46626">
    <property type="entry name" value="Cytochrome c"/>
    <property type="match status" value="1"/>
</dbReference>
<comment type="cofactor">
    <cofactor evidence="9">
        <name>heme c</name>
        <dbReference type="ChEBI" id="CHEBI:61717"/>
    </cofactor>
    <text evidence="9">Binds 1 heme c group covalently per subunit.</text>
</comment>
<protein>
    <recommendedName>
        <fullName evidence="2">Cytochrome c1</fullName>
    </recommendedName>
</protein>
<dbReference type="OrthoDB" id="9808471at2"/>
<proteinExistence type="predicted"/>
<comment type="subcellular location">
    <subcellularLocation>
        <location evidence="1">Membrane</location>
    </subcellularLocation>
</comment>
<evidence type="ECO:0000256" key="6">
    <source>
        <dbReference type="ARBA" id="ARBA00022989"/>
    </source>
</evidence>
<dbReference type="RefSeq" id="WP_092421211.1">
    <property type="nucleotide sequence ID" value="NZ_FPCK01000001.1"/>
</dbReference>
<evidence type="ECO:0000256" key="9">
    <source>
        <dbReference type="PIRSR" id="PIRSR602326-1"/>
    </source>
</evidence>
<dbReference type="EMBL" id="FPCK01000001">
    <property type="protein sequence ID" value="SFV29642.1"/>
    <property type="molecule type" value="Genomic_DNA"/>
</dbReference>
<dbReference type="PRINTS" id="PR00603">
    <property type="entry name" value="CYTOCHROMEC1"/>
</dbReference>
<evidence type="ECO:0000259" key="13">
    <source>
        <dbReference type="PROSITE" id="PS51007"/>
    </source>
</evidence>
<feature type="binding site" description="covalent" evidence="9">
    <location>
        <position position="213"/>
    </location>
    <ligand>
        <name>heme c</name>
        <dbReference type="ChEBI" id="CHEBI:61717"/>
    </ligand>
</feature>
<dbReference type="InterPro" id="IPR036909">
    <property type="entry name" value="Cyt_c-like_dom_sf"/>
</dbReference>
<evidence type="ECO:0000256" key="11">
    <source>
        <dbReference type="SAM" id="Phobius"/>
    </source>
</evidence>
<keyword evidence="6 11" id="KW-1133">Transmembrane helix</keyword>
<evidence type="ECO:0000256" key="2">
    <source>
        <dbReference type="ARBA" id="ARBA00016165"/>
    </source>
</evidence>
<dbReference type="STRING" id="429728.SAMN05216456_0803"/>
<name>A0A1I7N4Q5_9HYPH</name>
<dbReference type="Pfam" id="PF02167">
    <property type="entry name" value="Cytochrom_C1"/>
    <property type="match status" value="1"/>
</dbReference>
<dbReference type="GO" id="GO:0009055">
    <property type="term" value="F:electron transfer activity"/>
    <property type="evidence" value="ECO:0007669"/>
    <property type="project" value="InterPro"/>
</dbReference>
<evidence type="ECO:0000256" key="10">
    <source>
        <dbReference type="SAM" id="MobiDB-lite"/>
    </source>
</evidence>
<keyword evidence="3 9" id="KW-0349">Heme</keyword>
<dbReference type="PANTHER" id="PTHR10266:SF3">
    <property type="entry name" value="CYTOCHROME C1, HEME PROTEIN, MITOCHONDRIAL"/>
    <property type="match status" value="1"/>
</dbReference>
<keyword evidence="12" id="KW-0732">Signal</keyword>
<dbReference type="PROSITE" id="PS51007">
    <property type="entry name" value="CYTC"/>
    <property type="match status" value="1"/>
</dbReference>
<dbReference type="InterPro" id="IPR002326">
    <property type="entry name" value="Cyt_c1"/>
</dbReference>
<dbReference type="Gene3D" id="1.10.760.10">
    <property type="entry name" value="Cytochrome c-like domain"/>
    <property type="match status" value="1"/>
</dbReference>
<evidence type="ECO:0000256" key="1">
    <source>
        <dbReference type="ARBA" id="ARBA00004370"/>
    </source>
</evidence>
<feature type="binding site" description="covalent" evidence="9">
    <location>
        <position position="62"/>
    </location>
    <ligand>
        <name>heme c</name>
        <dbReference type="ChEBI" id="CHEBI:61717"/>
    </ligand>
</feature>
<dbReference type="GO" id="GO:0046872">
    <property type="term" value="F:metal ion binding"/>
    <property type="evidence" value="ECO:0007669"/>
    <property type="project" value="UniProtKB-KW"/>
</dbReference>
<evidence type="ECO:0000256" key="12">
    <source>
        <dbReference type="SAM" id="SignalP"/>
    </source>
</evidence>
<keyword evidence="7 9" id="KW-0408">Iron</keyword>
<dbReference type="Proteomes" id="UP000199074">
    <property type="component" value="Unassembled WGS sequence"/>
</dbReference>
<evidence type="ECO:0000313" key="15">
    <source>
        <dbReference type="Proteomes" id="UP000199074"/>
    </source>
</evidence>
<keyword evidence="4 11" id="KW-0812">Transmembrane</keyword>
<keyword evidence="15" id="KW-1185">Reference proteome</keyword>
<organism evidence="14 15">
    <name type="scientific">Devosia crocina</name>
    <dbReference type="NCBI Taxonomy" id="429728"/>
    <lineage>
        <taxon>Bacteria</taxon>
        <taxon>Pseudomonadati</taxon>
        <taxon>Pseudomonadota</taxon>
        <taxon>Alphaproteobacteria</taxon>
        <taxon>Hyphomicrobiales</taxon>
        <taxon>Devosiaceae</taxon>
        <taxon>Devosia</taxon>
    </lineage>
</organism>
<feature type="chain" id="PRO_5011625339" description="Cytochrome c1" evidence="12">
    <location>
        <begin position="26"/>
        <end position="290"/>
    </location>
</feature>
<feature type="binding site" description="covalent" evidence="9">
    <location>
        <position position="66"/>
    </location>
    <ligand>
        <name>heme c</name>
        <dbReference type="ChEBI" id="CHEBI:61717"/>
    </ligand>
</feature>
<evidence type="ECO:0000256" key="8">
    <source>
        <dbReference type="ARBA" id="ARBA00023136"/>
    </source>
</evidence>
<dbReference type="GO" id="GO:0016020">
    <property type="term" value="C:membrane"/>
    <property type="evidence" value="ECO:0007669"/>
    <property type="project" value="UniProtKB-SubCell"/>
</dbReference>
<dbReference type="PANTHER" id="PTHR10266">
    <property type="entry name" value="CYTOCHROME C1"/>
    <property type="match status" value="1"/>
</dbReference>
<evidence type="ECO:0000256" key="5">
    <source>
        <dbReference type="ARBA" id="ARBA00022723"/>
    </source>
</evidence>
<reference evidence="14 15" key="1">
    <citation type="submission" date="2016-10" db="EMBL/GenBank/DDBJ databases">
        <authorList>
            <person name="de Groot N.N."/>
        </authorList>
    </citation>
    <scope>NUCLEOTIDE SEQUENCE [LARGE SCALE GENOMIC DNA]</scope>
    <source>
        <strain evidence="14 15">IPL20</strain>
    </source>
</reference>
<evidence type="ECO:0000256" key="4">
    <source>
        <dbReference type="ARBA" id="ARBA00022692"/>
    </source>
</evidence>
<dbReference type="AlphaFoldDB" id="A0A1I7N4Q5"/>
<dbReference type="GO" id="GO:0020037">
    <property type="term" value="F:heme binding"/>
    <property type="evidence" value="ECO:0007669"/>
    <property type="project" value="InterPro"/>
</dbReference>
<evidence type="ECO:0000256" key="7">
    <source>
        <dbReference type="ARBA" id="ARBA00023004"/>
    </source>
</evidence>
<feature type="binding site" description="covalent" evidence="9">
    <location>
        <position position="65"/>
    </location>
    <ligand>
        <name>heme c</name>
        <dbReference type="ChEBI" id="CHEBI:61717"/>
    </ligand>
</feature>
<evidence type="ECO:0000313" key="14">
    <source>
        <dbReference type="EMBL" id="SFV29642.1"/>
    </source>
</evidence>
<keyword evidence="5 9" id="KW-0479">Metal-binding</keyword>
<dbReference type="Gene3D" id="1.20.5.100">
    <property type="entry name" value="Cytochrome c1, transmembrane anchor, C-terminal"/>
    <property type="match status" value="1"/>
</dbReference>
<feature type="domain" description="Cytochrome c" evidence="13">
    <location>
        <begin position="49"/>
        <end position="229"/>
    </location>
</feature>
<dbReference type="InterPro" id="IPR009056">
    <property type="entry name" value="Cyt_c-like_dom"/>
</dbReference>
<evidence type="ECO:0000256" key="3">
    <source>
        <dbReference type="ARBA" id="ARBA00022617"/>
    </source>
</evidence>